<gene>
    <name evidence="1" type="ORF">EC580_006645</name>
</gene>
<protein>
    <submittedName>
        <fullName evidence="1">MFS transporter</fullName>
    </submittedName>
</protein>
<dbReference type="Proteomes" id="UP000271650">
    <property type="component" value="Chromosome"/>
</dbReference>
<dbReference type="EMBL" id="CP127527">
    <property type="protein sequence ID" value="XRI78337.1"/>
    <property type="molecule type" value="Genomic_DNA"/>
</dbReference>
<reference evidence="1 2" key="1">
    <citation type="journal article" date="2019" name="Int. J. Syst. Evol. Microbiol.">
        <title>Acidithiobacillus sulfuriphilus sp. nov.: an extremely acidophilic sulfur-oxidizing chemolithotroph isolated from a neutral pH environment.</title>
        <authorList>
            <person name="Falagan C."/>
            <person name="Moya-Beltran A."/>
            <person name="Castro M."/>
            <person name="Quatrini R."/>
            <person name="Johnson D.B."/>
        </authorList>
    </citation>
    <scope>NUCLEOTIDE SEQUENCE [LARGE SCALE GENOMIC DNA]</scope>
    <source>
        <strain evidence="1 2">CJ-2</strain>
    </source>
</reference>
<proteinExistence type="predicted"/>
<keyword evidence="2" id="KW-1185">Reference proteome</keyword>
<sequence length="439" mass="47044">MTAEQQQHRGHALLAAMLGMFLDGYDLSIIAVALLPLGNVWHLHATGTGTLMAMALLGSLVGASLGGPLTDRFGRRRLLFPNIFLYIFGAIVSALSPNLAALCLGRFLIGLAVGMDYPLVATIVAEYSAAERRGNRFAWVNLAWYMGALISSVVGWSLLALGPVSWRWMLGSAAIPAILLLWVRQRLPESPRWLSRTGQTDAAQAALAHLQPQWSDEQIAETLRQYQGKRRPWRALLQHPWRRRLVLSALPWFCLDVVGLGIGLYFPVVLRDQGFAASNGAAAAINAAFLVISALGIAFILPRLDRWGRIPLQVAGFSLMTLGLALFAGFMLLHSLPGIYIGCAIYAFGVGIGPGVTVFALAVEIFPTELRASAAGIATAVSRLGAALSAALFPVLEHFLGLPAVLVMMALVSAAGAAVTVRYAVESRQKTLESLENAG</sequence>
<accession>A0ACD5HRM0</accession>
<evidence type="ECO:0000313" key="1">
    <source>
        <dbReference type="EMBL" id="XRI78337.1"/>
    </source>
</evidence>
<name>A0ACD5HRM0_9PROT</name>
<evidence type="ECO:0000313" key="2">
    <source>
        <dbReference type="Proteomes" id="UP000271650"/>
    </source>
</evidence>
<organism evidence="1 2">
    <name type="scientific">Acidithiobacillus sulfuriphilus</name>
    <dbReference type="NCBI Taxonomy" id="1867749"/>
    <lineage>
        <taxon>Bacteria</taxon>
        <taxon>Pseudomonadati</taxon>
        <taxon>Pseudomonadota</taxon>
        <taxon>Acidithiobacillia</taxon>
        <taxon>Acidithiobacillales</taxon>
        <taxon>Acidithiobacillaceae</taxon>
        <taxon>Acidithiobacillus</taxon>
    </lineage>
</organism>